<dbReference type="PANTHER" id="PTHR33044">
    <property type="entry name" value="BIFUNCTIONAL INHIBITOR/LIPID-TRANSFER PROTEIN/SEED STORAGE 2S ALBUMIN SUPERFAMILY PROTEIN-RELATED"/>
    <property type="match status" value="1"/>
</dbReference>
<evidence type="ECO:0000313" key="12">
    <source>
        <dbReference type="Proteomes" id="UP000886885"/>
    </source>
</evidence>
<dbReference type="GO" id="GO:0005886">
    <property type="term" value="C:plasma membrane"/>
    <property type="evidence" value="ECO:0007669"/>
    <property type="project" value="UniProtKB-SubCell"/>
</dbReference>
<dbReference type="OrthoDB" id="911994at2759"/>
<evidence type="ECO:0000313" key="11">
    <source>
        <dbReference type="EMBL" id="KAG6759339.1"/>
    </source>
</evidence>
<name>A0A8X8CMG9_POPTO</name>
<feature type="domain" description="Bifunctional inhibitor/plant lipid transfer protein/seed storage helical" evidence="10">
    <location>
        <begin position="28"/>
        <end position="105"/>
    </location>
</feature>
<evidence type="ECO:0000256" key="2">
    <source>
        <dbReference type="ARBA" id="ARBA00009748"/>
    </source>
</evidence>
<evidence type="ECO:0000256" key="7">
    <source>
        <dbReference type="SAM" id="MobiDB-lite"/>
    </source>
</evidence>
<reference evidence="11" key="1">
    <citation type="journal article" date="2020" name="bioRxiv">
        <title>Hybrid origin of Populus tomentosa Carr. identified through genome sequencing and phylogenomic analysis.</title>
        <authorList>
            <person name="An X."/>
            <person name="Gao K."/>
            <person name="Chen Z."/>
            <person name="Li J."/>
            <person name="Yang X."/>
            <person name="Yang X."/>
            <person name="Zhou J."/>
            <person name="Guo T."/>
            <person name="Zhao T."/>
            <person name="Huang S."/>
            <person name="Miao D."/>
            <person name="Khan W.U."/>
            <person name="Rao P."/>
            <person name="Ye M."/>
            <person name="Lei B."/>
            <person name="Liao W."/>
            <person name="Wang J."/>
            <person name="Ji L."/>
            <person name="Li Y."/>
            <person name="Guo B."/>
            <person name="Mustafa N.S."/>
            <person name="Li S."/>
            <person name="Yun Q."/>
            <person name="Keller S.R."/>
            <person name="Mao J."/>
            <person name="Zhang R."/>
            <person name="Strauss S.H."/>
        </authorList>
    </citation>
    <scope>NUCLEOTIDE SEQUENCE</scope>
    <source>
        <strain evidence="11">GM15</strain>
        <tissue evidence="11">Leaf</tissue>
    </source>
</reference>
<comment type="subcellular location">
    <subcellularLocation>
        <location evidence="1">Cell membrane</location>
        <topology evidence="1">Lipid-anchor</topology>
        <topology evidence="1">GPI-anchor</topology>
    </subcellularLocation>
</comment>
<gene>
    <name evidence="11" type="ORF">POTOM_035815</name>
</gene>
<dbReference type="Pfam" id="PF14368">
    <property type="entry name" value="LTP_2"/>
    <property type="match status" value="1"/>
</dbReference>
<evidence type="ECO:0000256" key="1">
    <source>
        <dbReference type="ARBA" id="ARBA00004609"/>
    </source>
</evidence>
<evidence type="ECO:0000256" key="6">
    <source>
        <dbReference type="ARBA" id="ARBA00023288"/>
    </source>
</evidence>
<feature type="region of interest" description="Disordered" evidence="7">
    <location>
        <begin position="107"/>
        <end position="127"/>
    </location>
</feature>
<dbReference type="EMBL" id="JAAWWB010000019">
    <property type="protein sequence ID" value="KAG6759339.1"/>
    <property type="molecule type" value="Genomic_DNA"/>
</dbReference>
<dbReference type="GO" id="GO:0098552">
    <property type="term" value="C:side of membrane"/>
    <property type="evidence" value="ECO:0007669"/>
    <property type="project" value="UniProtKB-KW"/>
</dbReference>
<feature type="compositionally biased region" description="Low complexity" evidence="7">
    <location>
        <begin position="107"/>
        <end position="125"/>
    </location>
</feature>
<keyword evidence="4" id="KW-0325">Glycoprotein</keyword>
<dbReference type="CDD" id="cd00010">
    <property type="entry name" value="AAI_LTSS"/>
    <property type="match status" value="1"/>
</dbReference>
<protein>
    <recommendedName>
        <fullName evidence="10">Bifunctional inhibitor/plant lipid transfer protein/seed storage helical domain-containing protein</fullName>
    </recommendedName>
</protein>
<dbReference type="AlphaFoldDB" id="A0A8X8CMG9"/>
<proteinExistence type="inferred from homology"/>
<keyword evidence="6" id="KW-0449">Lipoprotein</keyword>
<dbReference type="SMART" id="SM00499">
    <property type="entry name" value="AAI"/>
    <property type="match status" value="1"/>
</dbReference>
<organism evidence="11 12">
    <name type="scientific">Populus tomentosa</name>
    <name type="common">Chinese white poplar</name>
    <dbReference type="NCBI Taxonomy" id="118781"/>
    <lineage>
        <taxon>Eukaryota</taxon>
        <taxon>Viridiplantae</taxon>
        <taxon>Streptophyta</taxon>
        <taxon>Embryophyta</taxon>
        <taxon>Tracheophyta</taxon>
        <taxon>Spermatophyta</taxon>
        <taxon>Magnoliopsida</taxon>
        <taxon>eudicotyledons</taxon>
        <taxon>Gunneridae</taxon>
        <taxon>Pentapetalae</taxon>
        <taxon>rosids</taxon>
        <taxon>fabids</taxon>
        <taxon>Malpighiales</taxon>
        <taxon>Salicaceae</taxon>
        <taxon>Saliceae</taxon>
        <taxon>Populus</taxon>
    </lineage>
</organism>
<dbReference type="Proteomes" id="UP000886885">
    <property type="component" value="Chromosome 10A"/>
</dbReference>
<sequence>MAHTAMSMGLAMVLVTMLWAGAMAQSDCTNVLISMSPCLNYITGNSSTPSSQCCTQLASVVRSSPQCLCQVLNGGGSSLGINVNKTQAIALPGACNVQTPPISSCNGASPAASPAGTPEASSTPSGTVLYANSATAERTASKTVPSTQTNGTSDGSSMDFSISLLFFLLFAASYGSTFTVIF</sequence>
<dbReference type="InterPro" id="IPR043325">
    <property type="entry name" value="LTSS"/>
</dbReference>
<keyword evidence="8" id="KW-0472">Membrane</keyword>
<accession>A0A8X8CMG9</accession>
<evidence type="ECO:0000256" key="5">
    <source>
        <dbReference type="ARBA" id="ARBA00022729"/>
    </source>
</evidence>
<feature type="transmembrane region" description="Helical" evidence="8">
    <location>
        <begin position="160"/>
        <end position="181"/>
    </location>
</feature>
<evidence type="ECO:0000256" key="9">
    <source>
        <dbReference type="SAM" id="SignalP"/>
    </source>
</evidence>
<keyword evidence="8" id="KW-0812">Transmembrane</keyword>
<keyword evidence="3" id="KW-1003">Cell membrane</keyword>
<feature type="signal peptide" evidence="9">
    <location>
        <begin position="1"/>
        <end position="24"/>
    </location>
</feature>
<dbReference type="InterPro" id="IPR016140">
    <property type="entry name" value="Bifunc_inhib/LTP/seed_store"/>
</dbReference>
<evidence type="ECO:0000256" key="4">
    <source>
        <dbReference type="ARBA" id="ARBA00022622"/>
    </source>
</evidence>
<evidence type="ECO:0000259" key="10">
    <source>
        <dbReference type="SMART" id="SM00499"/>
    </source>
</evidence>
<keyword evidence="8" id="KW-1133">Transmembrane helix</keyword>
<feature type="chain" id="PRO_5036499972" description="Bifunctional inhibitor/plant lipid transfer protein/seed storage helical domain-containing protein" evidence="9">
    <location>
        <begin position="25"/>
        <end position="182"/>
    </location>
</feature>
<keyword evidence="4" id="KW-0336">GPI-anchor</keyword>
<dbReference type="FunFam" id="1.10.110.10:FF:000001">
    <property type="entry name" value="Bifunctional inhibitor/lipid-transfer protein/seed storage 2S albumin superfamily protein"/>
    <property type="match status" value="1"/>
</dbReference>
<evidence type="ECO:0000256" key="8">
    <source>
        <dbReference type="SAM" id="Phobius"/>
    </source>
</evidence>
<comment type="similarity">
    <text evidence="2">Belongs to the plant LTP family.</text>
</comment>
<evidence type="ECO:0000256" key="3">
    <source>
        <dbReference type="ARBA" id="ARBA00022475"/>
    </source>
</evidence>
<keyword evidence="12" id="KW-1185">Reference proteome</keyword>
<keyword evidence="5 9" id="KW-0732">Signal</keyword>
<comment type="caution">
    <text evidence="11">The sequence shown here is derived from an EMBL/GenBank/DDBJ whole genome shotgun (WGS) entry which is preliminary data.</text>
</comment>